<organism evidence="9 10">
    <name type="scientific">Actinoallomurus liliacearum</name>
    <dbReference type="NCBI Taxonomy" id="1080073"/>
    <lineage>
        <taxon>Bacteria</taxon>
        <taxon>Bacillati</taxon>
        <taxon>Actinomycetota</taxon>
        <taxon>Actinomycetes</taxon>
        <taxon>Streptosporangiales</taxon>
        <taxon>Thermomonosporaceae</taxon>
        <taxon>Actinoallomurus</taxon>
    </lineage>
</organism>
<evidence type="ECO:0000313" key="10">
    <source>
        <dbReference type="Proteomes" id="UP001500212"/>
    </source>
</evidence>
<evidence type="ECO:0000256" key="5">
    <source>
        <dbReference type="ARBA" id="ARBA00023163"/>
    </source>
</evidence>
<keyword evidence="4" id="KW-0238">DNA-binding</keyword>
<feature type="domain" description="RNA polymerase sigma factor 70 region 4 type 2" evidence="8">
    <location>
        <begin position="108"/>
        <end position="158"/>
    </location>
</feature>
<dbReference type="InterPro" id="IPR007627">
    <property type="entry name" value="RNA_pol_sigma70_r2"/>
</dbReference>
<accession>A0ABP8TNY6</accession>
<dbReference type="Pfam" id="PF08281">
    <property type="entry name" value="Sigma70_r4_2"/>
    <property type="match status" value="1"/>
</dbReference>
<keyword evidence="5" id="KW-0804">Transcription</keyword>
<dbReference type="PANTHER" id="PTHR43133">
    <property type="entry name" value="RNA POLYMERASE ECF-TYPE SIGMA FACTO"/>
    <property type="match status" value="1"/>
</dbReference>
<gene>
    <name evidence="9" type="ORF">GCM10023195_43630</name>
</gene>
<keyword evidence="3" id="KW-0731">Sigma factor</keyword>
<evidence type="ECO:0000259" key="7">
    <source>
        <dbReference type="Pfam" id="PF04542"/>
    </source>
</evidence>
<comment type="similarity">
    <text evidence="1">Belongs to the sigma-70 factor family. ECF subfamily.</text>
</comment>
<dbReference type="SUPFAM" id="SSF88946">
    <property type="entry name" value="Sigma2 domain of RNA polymerase sigma factors"/>
    <property type="match status" value="1"/>
</dbReference>
<reference evidence="10" key="1">
    <citation type="journal article" date="2019" name="Int. J. Syst. Evol. Microbiol.">
        <title>The Global Catalogue of Microorganisms (GCM) 10K type strain sequencing project: providing services to taxonomists for standard genome sequencing and annotation.</title>
        <authorList>
            <consortium name="The Broad Institute Genomics Platform"/>
            <consortium name="The Broad Institute Genome Sequencing Center for Infectious Disease"/>
            <person name="Wu L."/>
            <person name="Ma J."/>
        </authorList>
    </citation>
    <scope>NUCLEOTIDE SEQUENCE [LARGE SCALE GENOMIC DNA]</scope>
    <source>
        <strain evidence="10">JCM 17938</strain>
    </source>
</reference>
<evidence type="ECO:0000256" key="1">
    <source>
        <dbReference type="ARBA" id="ARBA00010641"/>
    </source>
</evidence>
<dbReference type="Proteomes" id="UP001500212">
    <property type="component" value="Unassembled WGS sequence"/>
</dbReference>
<dbReference type="Gene3D" id="1.10.1740.10">
    <property type="match status" value="1"/>
</dbReference>
<proteinExistence type="inferred from homology"/>
<dbReference type="PANTHER" id="PTHR43133:SF8">
    <property type="entry name" value="RNA POLYMERASE SIGMA FACTOR HI_1459-RELATED"/>
    <property type="match status" value="1"/>
</dbReference>
<dbReference type="InterPro" id="IPR014284">
    <property type="entry name" value="RNA_pol_sigma-70_dom"/>
</dbReference>
<evidence type="ECO:0000259" key="8">
    <source>
        <dbReference type="Pfam" id="PF08281"/>
    </source>
</evidence>
<dbReference type="Pfam" id="PF04542">
    <property type="entry name" value="Sigma70_r2"/>
    <property type="match status" value="1"/>
</dbReference>
<dbReference type="InterPro" id="IPR013249">
    <property type="entry name" value="RNA_pol_sigma70_r4_t2"/>
</dbReference>
<evidence type="ECO:0000256" key="3">
    <source>
        <dbReference type="ARBA" id="ARBA00023082"/>
    </source>
</evidence>
<sequence>MEPLDHRKRRFAEIYAACHDPVLGYVMRRTENGHDAADVLAETFLIAWRRLDDVPTGDGARPWLYGVARRVLANHRRGERRRTALGDRLRADLEVSVQAIEDREASGAVADAFRGLSEDDRELLSLVGWEGLDAGQIATVLGCSRNAVRIRLHRARKRFARALADREAREARETRAETHHHARIAKGEHA</sequence>
<protein>
    <submittedName>
        <fullName evidence="9">Sigma-70 family RNA polymerase sigma factor</fullName>
    </submittedName>
</protein>
<evidence type="ECO:0000256" key="2">
    <source>
        <dbReference type="ARBA" id="ARBA00023015"/>
    </source>
</evidence>
<dbReference type="NCBIfam" id="TIGR02937">
    <property type="entry name" value="sigma70-ECF"/>
    <property type="match status" value="1"/>
</dbReference>
<feature type="domain" description="RNA polymerase sigma-70 region 2" evidence="7">
    <location>
        <begin position="15"/>
        <end position="82"/>
    </location>
</feature>
<keyword evidence="2" id="KW-0805">Transcription regulation</keyword>
<dbReference type="InterPro" id="IPR036388">
    <property type="entry name" value="WH-like_DNA-bd_sf"/>
</dbReference>
<dbReference type="InterPro" id="IPR039425">
    <property type="entry name" value="RNA_pol_sigma-70-like"/>
</dbReference>
<evidence type="ECO:0000313" key="9">
    <source>
        <dbReference type="EMBL" id="GAA4610542.1"/>
    </source>
</evidence>
<feature type="region of interest" description="Disordered" evidence="6">
    <location>
        <begin position="170"/>
        <end position="190"/>
    </location>
</feature>
<dbReference type="SUPFAM" id="SSF88659">
    <property type="entry name" value="Sigma3 and sigma4 domains of RNA polymerase sigma factors"/>
    <property type="match status" value="1"/>
</dbReference>
<comment type="caution">
    <text evidence="9">The sequence shown here is derived from an EMBL/GenBank/DDBJ whole genome shotgun (WGS) entry which is preliminary data.</text>
</comment>
<dbReference type="EMBL" id="BAABHJ010000012">
    <property type="protein sequence ID" value="GAA4610542.1"/>
    <property type="molecule type" value="Genomic_DNA"/>
</dbReference>
<dbReference type="RefSeq" id="WP_345357203.1">
    <property type="nucleotide sequence ID" value="NZ_BAABHJ010000012.1"/>
</dbReference>
<dbReference type="Gene3D" id="1.10.10.10">
    <property type="entry name" value="Winged helix-like DNA-binding domain superfamily/Winged helix DNA-binding domain"/>
    <property type="match status" value="1"/>
</dbReference>
<evidence type="ECO:0000256" key="6">
    <source>
        <dbReference type="SAM" id="MobiDB-lite"/>
    </source>
</evidence>
<dbReference type="InterPro" id="IPR013325">
    <property type="entry name" value="RNA_pol_sigma_r2"/>
</dbReference>
<evidence type="ECO:0000256" key="4">
    <source>
        <dbReference type="ARBA" id="ARBA00023125"/>
    </source>
</evidence>
<name>A0ABP8TNY6_9ACTN</name>
<keyword evidence="10" id="KW-1185">Reference proteome</keyword>
<dbReference type="InterPro" id="IPR013324">
    <property type="entry name" value="RNA_pol_sigma_r3/r4-like"/>
</dbReference>